<dbReference type="GO" id="GO:0006412">
    <property type="term" value="P:translation"/>
    <property type="evidence" value="ECO:0007669"/>
    <property type="project" value="UniProtKB-UniRule"/>
</dbReference>
<dbReference type="EMBL" id="JADCKQ010000003">
    <property type="protein sequence ID" value="MBI1492896.1"/>
    <property type="molecule type" value="Genomic_DNA"/>
</dbReference>
<feature type="binding site" evidence="2">
    <location>
        <position position="135"/>
    </location>
    <ligand>
        <name>Fe cation</name>
        <dbReference type="ChEBI" id="CHEBI:24875"/>
    </ligand>
</feature>
<comment type="similarity">
    <text evidence="1 2">Belongs to the polypeptide deformylase family.</text>
</comment>
<dbReference type="PIRSF" id="PIRSF004749">
    <property type="entry name" value="Pep_def"/>
    <property type="match status" value="1"/>
</dbReference>
<dbReference type="GO" id="GO:0042586">
    <property type="term" value="F:peptide deformylase activity"/>
    <property type="evidence" value="ECO:0007669"/>
    <property type="project" value="UniProtKB-UniRule"/>
</dbReference>
<reference evidence="3" key="1">
    <citation type="submission" date="2020-10" db="EMBL/GenBank/DDBJ databases">
        <title>Paenihalocynthiibacter styelae gen. nov., sp. nov., isolated from stalked sea squirt Styela clava.</title>
        <authorList>
            <person name="Kim Y.-O."/>
            <person name="Yoon J.-H."/>
        </authorList>
    </citation>
    <scope>NUCLEOTIDE SEQUENCE</scope>
    <source>
        <strain evidence="3">MYP1-1</strain>
    </source>
</reference>
<dbReference type="Pfam" id="PF01327">
    <property type="entry name" value="Pep_deformylase"/>
    <property type="match status" value="1"/>
</dbReference>
<comment type="function">
    <text evidence="2">Removes the formyl group from the N-terminal Met of newly synthesized proteins. Requires at least a dipeptide for an efficient rate of reaction. N-terminal L-methionine is a prerequisite for activity but the enzyme has broad specificity at other positions.</text>
</comment>
<dbReference type="Proteomes" id="UP000640583">
    <property type="component" value="Unassembled WGS sequence"/>
</dbReference>
<dbReference type="PANTHER" id="PTHR10458:SF22">
    <property type="entry name" value="PEPTIDE DEFORMYLASE"/>
    <property type="match status" value="1"/>
</dbReference>
<dbReference type="InterPro" id="IPR036821">
    <property type="entry name" value="Peptide_deformylase_sf"/>
</dbReference>
<evidence type="ECO:0000256" key="2">
    <source>
        <dbReference type="HAMAP-Rule" id="MF_00163"/>
    </source>
</evidence>
<protein>
    <recommendedName>
        <fullName evidence="2">Peptide deformylase</fullName>
        <shortName evidence="2">PDF</shortName>
        <ecNumber evidence="2">3.5.1.88</ecNumber>
    </recommendedName>
    <alternativeName>
        <fullName evidence="2">Polypeptide deformylase</fullName>
    </alternativeName>
</protein>
<evidence type="ECO:0000256" key="1">
    <source>
        <dbReference type="ARBA" id="ARBA00010759"/>
    </source>
</evidence>
<gene>
    <name evidence="2 3" type="primary">def</name>
    <name evidence="3" type="ORF">H1D41_04535</name>
</gene>
<keyword evidence="2" id="KW-0648">Protein biosynthesis</keyword>
<dbReference type="AlphaFoldDB" id="A0A8J7LP08"/>
<dbReference type="RefSeq" id="WP_228847802.1">
    <property type="nucleotide sequence ID" value="NZ_JADCKQ010000003.1"/>
</dbReference>
<comment type="cofactor">
    <cofactor evidence="2">
        <name>Fe(2+)</name>
        <dbReference type="ChEBI" id="CHEBI:29033"/>
    </cofactor>
    <text evidence="2">Binds 1 Fe(2+) ion.</text>
</comment>
<organism evidence="3 4">
    <name type="scientific">Halocynthiibacter styelae</name>
    <dbReference type="NCBI Taxonomy" id="2761955"/>
    <lineage>
        <taxon>Bacteria</taxon>
        <taxon>Pseudomonadati</taxon>
        <taxon>Pseudomonadota</taxon>
        <taxon>Alphaproteobacteria</taxon>
        <taxon>Rhodobacterales</taxon>
        <taxon>Paracoccaceae</taxon>
        <taxon>Halocynthiibacter</taxon>
    </lineage>
</organism>
<keyword evidence="2 3" id="KW-0378">Hydrolase</keyword>
<comment type="caution">
    <text evidence="3">The sequence shown here is derived from an EMBL/GenBank/DDBJ whole genome shotgun (WGS) entry which is preliminary data.</text>
</comment>
<evidence type="ECO:0000313" key="3">
    <source>
        <dbReference type="EMBL" id="MBI1492896.1"/>
    </source>
</evidence>
<proteinExistence type="inferred from homology"/>
<dbReference type="NCBIfam" id="TIGR00079">
    <property type="entry name" value="pept_deformyl"/>
    <property type="match status" value="1"/>
</dbReference>
<comment type="catalytic activity">
    <reaction evidence="2">
        <text>N-terminal N-formyl-L-methionyl-[peptide] + H2O = N-terminal L-methionyl-[peptide] + formate</text>
        <dbReference type="Rhea" id="RHEA:24420"/>
        <dbReference type="Rhea" id="RHEA-COMP:10639"/>
        <dbReference type="Rhea" id="RHEA-COMP:10640"/>
        <dbReference type="ChEBI" id="CHEBI:15377"/>
        <dbReference type="ChEBI" id="CHEBI:15740"/>
        <dbReference type="ChEBI" id="CHEBI:49298"/>
        <dbReference type="ChEBI" id="CHEBI:64731"/>
        <dbReference type="EC" id="3.5.1.88"/>
    </reaction>
</comment>
<dbReference type="SUPFAM" id="SSF56420">
    <property type="entry name" value="Peptide deformylase"/>
    <property type="match status" value="1"/>
</dbReference>
<dbReference type="HAMAP" id="MF_00163">
    <property type="entry name" value="Pep_deformylase"/>
    <property type="match status" value="1"/>
</dbReference>
<dbReference type="GO" id="GO:0046872">
    <property type="term" value="F:metal ion binding"/>
    <property type="evidence" value="ECO:0007669"/>
    <property type="project" value="UniProtKB-KW"/>
</dbReference>
<dbReference type="PRINTS" id="PR01576">
    <property type="entry name" value="PDEFORMYLASE"/>
</dbReference>
<feature type="binding site" evidence="2">
    <location>
        <position position="93"/>
    </location>
    <ligand>
        <name>Fe cation</name>
        <dbReference type="ChEBI" id="CHEBI:24875"/>
    </ligand>
</feature>
<evidence type="ECO:0000313" key="4">
    <source>
        <dbReference type="Proteomes" id="UP000640583"/>
    </source>
</evidence>
<name>A0A8J7LP08_9RHOB</name>
<accession>A0A8J7LP08</accession>
<dbReference type="PANTHER" id="PTHR10458">
    <property type="entry name" value="PEPTIDE DEFORMYLASE"/>
    <property type="match status" value="1"/>
</dbReference>
<dbReference type="Gene3D" id="3.90.45.10">
    <property type="entry name" value="Peptide deformylase"/>
    <property type="match status" value="1"/>
</dbReference>
<dbReference type="NCBIfam" id="NF001159">
    <property type="entry name" value="PRK00150.1-3"/>
    <property type="match status" value="1"/>
</dbReference>
<feature type="active site" evidence="2">
    <location>
        <position position="136"/>
    </location>
</feature>
<keyword evidence="2" id="KW-0479">Metal-binding</keyword>
<dbReference type="CDD" id="cd00487">
    <property type="entry name" value="Pep_deformylase"/>
    <property type="match status" value="1"/>
</dbReference>
<dbReference type="EC" id="3.5.1.88" evidence="2"/>
<feature type="binding site" evidence="2">
    <location>
        <position position="139"/>
    </location>
    <ligand>
        <name>Fe cation</name>
        <dbReference type="ChEBI" id="CHEBI:24875"/>
    </ligand>
</feature>
<dbReference type="InterPro" id="IPR023635">
    <property type="entry name" value="Peptide_deformylase"/>
</dbReference>
<keyword evidence="2" id="KW-0408">Iron</keyword>
<sequence length="155" mass="17126">MIRKIILHPDPVLRQICEPVTRFDEMLDTLIADMFETMYDAPGRGLAAPQVGIPLRLFVMDTTWKEGTRSPQVLVNPEVIGASEATQTLDEGCLSIPGILTPVTRPAVVRMRWQDQTGQVVEGEFAGFASACTQHELDHLNGVLSIDYQEKPHAG</sequence>
<keyword evidence="4" id="KW-1185">Reference proteome</keyword>